<dbReference type="EMBL" id="JAFDVH010000011">
    <property type="protein sequence ID" value="KAG7468535.1"/>
    <property type="molecule type" value="Genomic_DNA"/>
</dbReference>
<protein>
    <recommendedName>
        <fullName evidence="1">PiggyBac transposable element-derived protein domain-containing protein</fullName>
    </recommendedName>
</protein>
<dbReference type="Pfam" id="PF13843">
    <property type="entry name" value="DDE_Tnp_1_7"/>
    <property type="match status" value="1"/>
</dbReference>
<feature type="domain" description="PiggyBac transposable element-derived protein" evidence="1">
    <location>
        <begin position="48"/>
        <end position="152"/>
    </location>
</feature>
<dbReference type="PANTHER" id="PTHR46599:SF3">
    <property type="entry name" value="PIGGYBAC TRANSPOSABLE ELEMENT-DERIVED PROTEIN 4"/>
    <property type="match status" value="1"/>
</dbReference>
<name>A0A9D3T3X8_MEGAT</name>
<evidence type="ECO:0000313" key="3">
    <source>
        <dbReference type="Proteomes" id="UP001046870"/>
    </source>
</evidence>
<dbReference type="PANTHER" id="PTHR46599">
    <property type="entry name" value="PIGGYBAC TRANSPOSABLE ELEMENT-DERIVED PROTEIN 4"/>
    <property type="match status" value="1"/>
</dbReference>
<dbReference type="Proteomes" id="UP001046870">
    <property type="component" value="Chromosome 11"/>
</dbReference>
<comment type="caution">
    <text evidence="2">The sequence shown here is derived from an EMBL/GenBank/DDBJ whole genome shotgun (WGS) entry which is preliminary data.</text>
</comment>
<keyword evidence="3" id="KW-1185">Reference proteome</keyword>
<dbReference type="InterPro" id="IPR029526">
    <property type="entry name" value="PGBD"/>
</dbReference>
<dbReference type="OrthoDB" id="118105at2759"/>
<organism evidence="2 3">
    <name type="scientific">Megalops atlanticus</name>
    <name type="common">Tarpon</name>
    <name type="synonym">Clupea gigantea</name>
    <dbReference type="NCBI Taxonomy" id="7932"/>
    <lineage>
        <taxon>Eukaryota</taxon>
        <taxon>Metazoa</taxon>
        <taxon>Chordata</taxon>
        <taxon>Craniata</taxon>
        <taxon>Vertebrata</taxon>
        <taxon>Euteleostomi</taxon>
        <taxon>Actinopterygii</taxon>
        <taxon>Neopterygii</taxon>
        <taxon>Teleostei</taxon>
        <taxon>Elopiformes</taxon>
        <taxon>Megalopidae</taxon>
        <taxon>Megalops</taxon>
    </lineage>
</organism>
<gene>
    <name evidence="2" type="ORF">MATL_G00143720</name>
</gene>
<accession>A0A9D3T3X8</accession>
<dbReference type="AlphaFoldDB" id="A0A9D3T3X8"/>
<sequence>MCTWTISVQAQSISRTCLLVSWVLVEHTESPGGTVHTVLSMTSPRGMYCWIRDGPLLFVKWMDTREVSVCSTIHTAYTGDAVQRRVKSRQGVWTTESFPCPSPVMDYNKFMGGMWNITRSWLFQYHTTQHKTLKWYRKLFLHFLDIAATNAYILHKELVQQDSMTHTAFMEELTAQLCGVPQKTPAKKASGVHVPVSGAELVTDRRMKATAGRKTCVHCGMHRRKQTKTPWKCKACDVYLCLQPDRNCFEA</sequence>
<reference evidence="2" key="1">
    <citation type="submission" date="2021-01" db="EMBL/GenBank/DDBJ databases">
        <authorList>
            <person name="Zahm M."/>
            <person name="Roques C."/>
            <person name="Cabau C."/>
            <person name="Klopp C."/>
            <person name="Donnadieu C."/>
            <person name="Jouanno E."/>
            <person name="Lampietro C."/>
            <person name="Louis A."/>
            <person name="Herpin A."/>
            <person name="Echchiki A."/>
            <person name="Berthelot C."/>
            <person name="Parey E."/>
            <person name="Roest-Crollius H."/>
            <person name="Braasch I."/>
            <person name="Postlethwait J."/>
            <person name="Bobe J."/>
            <person name="Montfort J."/>
            <person name="Bouchez O."/>
            <person name="Begum T."/>
            <person name="Mejri S."/>
            <person name="Adams A."/>
            <person name="Chen W.-J."/>
            <person name="Guiguen Y."/>
        </authorList>
    </citation>
    <scope>NUCLEOTIDE SEQUENCE</scope>
    <source>
        <strain evidence="2">YG-15Mar2019-1</strain>
        <tissue evidence="2">Brain</tissue>
    </source>
</reference>
<evidence type="ECO:0000259" key="1">
    <source>
        <dbReference type="Pfam" id="PF13843"/>
    </source>
</evidence>
<proteinExistence type="predicted"/>
<evidence type="ECO:0000313" key="2">
    <source>
        <dbReference type="EMBL" id="KAG7468535.1"/>
    </source>
</evidence>